<feature type="transmembrane region" description="Helical" evidence="3">
    <location>
        <begin position="157"/>
        <end position="181"/>
    </location>
</feature>
<gene>
    <name evidence="5" type="ORF">SAMN05920897_12812</name>
</gene>
<dbReference type="InterPro" id="IPR029787">
    <property type="entry name" value="Nucleotide_cyclase"/>
</dbReference>
<feature type="transmembrane region" description="Helical" evidence="3">
    <location>
        <begin position="126"/>
        <end position="145"/>
    </location>
</feature>
<protein>
    <recommendedName>
        <fullName evidence="1">diguanylate cyclase</fullName>
        <ecNumber evidence="1">2.7.7.65</ecNumber>
    </recommendedName>
</protein>
<dbReference type="FunFam" id="3.30.70.270:FF:000001">
    <property type="entry name" value="Diguanylate cyclase domain protein"/>
    <property type="match status" value="1"/>
</dbReference>
<dbReference type="EMBL" id="FTMS01000028">
    <property type="protein sequence ID" value="SIR04150.1"/>
    <property type="molecule type" value="Genomic_DNA"/>
</dbReference>
<evidence type="ECO:0000256" key="3">
    <source>
        <dbReference type="SAM" id="Phobius"/>
    </source>
</evidence>
<dbReference type="PROSITE" id="PS50887">
    <property type="entry name" value="GGDEF"/>
    <property type="match status" value="1"/>
</dbReference>
<dbReference type="SMART" id="SM00267">
    <property type="entry name" value="GGDEF"/>
    <property type="match status" value="1"/>
</dbReference>
<keyword evidence="2" id="KW-0175">Coiled coil</keyword>
<evidence type="ECO:0000313" key="6">
    <source>
        <dbReference type="Proteomes" id="UP000186400"/>
    </source>
</evidence>
<evidence type="ECO:0000313" key="5">
    <source>
        <dbReference type="EMBL" id="SIR04150.1"/>
    </source>
</evidence>
<feature type="transmembrane region" description="Helical" evidence="3">
    <location>
        <begin position="21"/>
        <end position="40"/>
    </location>
</feature>
<dbReference type="InterPro" id="IPR043128">
    <property type="entry name" value="Rev_trsase/Diguanyl_cyclase"/>
</dbReference>
<dbReference type="InterPro" id="IPR000160">
    <property type="entry name" value="GGDEF_dom"/>
</dbReference>
<feature type="transmembrane region" description="Helical" evidence="3">
    <location>
        <begin position="46"/>
        <end position="67"/>
    </location>
</feature>
<dbReference type="CDD" id="cd14686">
    <property type="entry name" value="bZIP"/>
    <property type="match status" value="1"/>
</dbReference>
<evidence type="ECO:0000256" key="1">
    <source>
        <dbReference type="ARBA" id="ARBA00012528"/>
    </source>
</evidence>
<dbReference type="GO" id="GO:0005886">
    <property type="term" value="C:plasma membrane"/>
    <property type="evidence" value="ECO:0007669"/>
    <property type="project" value="TreeGrafter"/>
</dbReference>
<dbReference type="STRING" id="159291.SAMN05920897_12812"/>
<sequence length="379" mass="42194">MKFPFIDAMLGDSSDFSLHHRVFHVVLLIGIGMSFSGAFMNHVLELGWATVVIPFGCGVVTVAMYAVSRIGRKYDFPVLVISFMLSLVFFPTMWVINGGFLGSIPFYFIFNAGLLAVLLHGRLRIVMLATFFLVTAGLILAEYHMPHLIIGYESPTAMYIDLSFGLGVALVSTALLLSVFIDSYLSERQRADALVDELRAKNEEIAQKNRHLITEKDTLQAIATTDPLTGLHNRHYITDVLNDSVRSAIAGDRMVTIAMVDVDRFKSLNDTHGHLAGDSALYRIAQMIQENLRQKDLVGRYGGDEFLIILPDTKLREGWEILERVRKKIETALWPEGTPLTISAGVTEISLVTDSDPLEVADSLLYEAKRANRNCIVRA</sequence>
<dbReference type="CDD" id="cd01949">
    <property type="entry name" value="GGDEF"/>
    <property type="match status" value="1"/>
</dbReference>
<dbReference type="AlphaFoldDB" id="A0A1N6XPD2"/>
<name>A0A1N6XPD2_9SPIO</name>
<organism evidence="5 6">
    <name type="scientific">Alkalispirochaeta americana</name>
    <dbReference type="NCBI Taxonomy" id="159291"/>
    <lineage>
        <taxon>Bacteria</taxon>
        <taxon>Pseudomonadati</taxon>
        <taxon>Spirochaetota</taxon>
        <taxon>Spirochaetia</taxon>
        <taxon>Spirochaetales</taxon>
        <taxon>Spirochaetaceae</taxon>
        <taxon>Alkalispirochaeta</taxon>
    </lineage>
</organism>
<accession>A0A1N6XPD2</accession>
<keyword evidence="3" id="KW-1133">Transmembrane helix</keyword>
<evidence type="ECO:0000256" key="2">
    <source>
        <dbReference type="SAM" id="Coils"/>
    </source>
</evidence>
<dbReference type="PANTHER" id="PTHR45138:SF24">
    <property type="entry name" value="DIGUANYLATE CYCLASE DGCC-RELATED"/>
    <property type="match status" value="1"/>
</dbReference>
<dbReference type="GO" id="GO:1902201">
    <property type="term" value="P:negative regulation of bacterial-type flagellum-dependent cell motility"/>
    <property type="evidence" value="ECO:0007669"/>
    <property type="project" value="TreeGrafter"/>
</dbReference>
<dbReference type="InterPro" id="IPR050469">
    <property type="entry name" value="Diguanylate_Cyclase"/>
</dbReference>
<feature type="transmembrane region" description="Helical" evidence="3">
    <location>
        <begin position="74"/>
        <end position="94"/>
    </location>
</feature>
<dbReference type="Gene3D" id="3.30.70.270">
    <property type="match status" value="1"/>
</dbReference>
<dbReference type="Proteomes" id="UP000186400">
    <property type="component" value="Unassembled WGS sequence"/>
</dbReference>
<dbReference type="GO" id="GO:0043709">
    <property type="term" value="P:cell adhesion involved in single-species biofilm formation"/>
    <property type="evidence" value="ECO:0007669"/>
    <property type="project" value="TreeGrafter"/>
</dbReference>
<feature type="coiled-coil region" evidence="2">
    <location>
        <begin position="181"/>
        <end position="215"/>
    </location>
</feature>
<keyword evidence="3" id="KW-0472">Membrane</keyword>
<feature type="domain" description="GGDEF" evidence="4">
    <location>
        <begin position="253"/>
        <end position="379"/>
    </location>
</feature>
<dbReference type="EC" id="2.7.7.65" evidence="1"/>
<dbReference type="GO" id="GO:0052621">
    <property type="term" value="F:diguanylate cyclase activity"/>
    <property type="evidence" value="ECO:0007669"/>
    <property type="project" value="UniProtKB-EC"/>
</dbReference>
<dbReference type="PANTHER" id="PTHR45138">
    <property type="entry name" value="REGULATORY COMPONENTS OF SENSORY TRANSDUCTION SYSTEM"/>
    <property type="match status" value="1"/>
</dbReference>
<keyword evidence="6" id="KW-1185">Reference proteome</keyword>
<dbReference type="NCBIfam" id="TIGR00254">
    <property type="entry name" value="GGDEF"/>
    <property type="match status" value="1"/>
</dbReference>
<feature type="transmembrane region" description="Helical" evidence="3">
    <location>
        <begin position="100"/>
        <end position="119"/>
    </location>
</feature>
<proteinExistence type="predicted"/>
<dbReference type="Pfam" id="PF00990">
    <property type="entry name" value="GGDEF"/>
    <property type="match status" value="1"/>
</dbReference>
<evidence type="ECO:0000259" key="4">
    <source>
        <dbReference type="PROSITE" id="PS50887"/>
    </source>
</evidence>
<dbReference type="SUPFAM" id="SSF55073">
    <property type="entry name" value="Nucleotide cyclase"/>
    <property type="match status" value="1"/>
</dbReference>
<keyword evidence="3" id="KW-0812">Transmembrane</keyword>
<reference evidence="5 6" key="1">
    <citation type="submission" date="2017-01" db="EMBL/GenBank/DDBJ databases">
        <authorList>
            <person name="Mah S.A."/>
            <person name="Swanson W.J."/>
            <person name="Moy G.W."/>
            <person name="Vacquier V.D."/>
        </authorList>
    </citation>
    <scope>NUCLEOTIDE SEQUENCE [LARGE SCALE GENOMIC DNA]</scope>
    <source>
        <strain evidence="5 6">ASpG1</strain>
    </source>
</reference>